<comment type="caution">
    <text evidence="2">The sequence shown here is derived from an EMBL/GenBank/DDBJ whole genome shotgun (WGS) entry which is preliminary data.</text>
</comment>
<feature type="compositionally biased region" description="Low complexity" evidence="1">
    <location>
        <begin position="88"/>
        <end position="157"/>
    </location>
</feature>
<feature type="compositionally biased region" description="Polar residues" evidence="1">
    <location>
        <begin position="158"/>
        <end position="170"/>
    </location>
</feature>
<evidence type="ECO:0000313" key="3">
    <source>
        <dbReference type="Proteomes" id="UP000780801"/>
    </source>
</evidence>
<reference evidence="2" key="1">
    <citation type="journal article" date="2020" name="Fungal Divers.">
        <title>Resolving the Mortierellaceae phylogeny through synthesis of multi-gene phylogenetics and phylogenomics.</title>
        <authorList>
            <person name="Vandepol N."/>
            <person name="Liber J."/>
            <person name="Desiro A."/>
            <person name="Na H."/>
            <person name="Kennedy M."/>
            <person name="Barry K."/>
            <person name="Grigoriev I.V."/>
            <person name="Miller A.N."/>
            <person name="O'Donnell K."/>
            <person name="Stajich J.E."/>
            <person name="Bonito G."/>
        </authorList>
    </citation>
    <scope>NUCLEOTIDE SEQUENCE</scope>
    <source>
        <strain evidence="2">KOD1015</strain>
    </source>
</reference>
<feature type="compositionally biased region" description="Low complexity" evidence="1">
    <location>
        <begin position="207"/>
        <end position="218"/>
    </location>
</feature>
<dbReference type="OrthoDB" id="1898716at2759"/>
<feature type="compositionally biased region" description="Low complexity" evidence="1">
    <location>
        <begin position="402"/>
        <end position="433"/>
    </location>
</feature>
<feature type="compositionally biased region" description="Low complexity" evidence="1">
    <location>
        <begin position="269"/>
        <end position="280"/>
    </location>
</feature>
<feature type="region of interest" description="Disordered" evidence="1">
    <location>
        <begin position="269"/>
        <end position="330"/>
    </location>
</feature>
<sequence>MSHQSHQTTPNHSVMNTPPPHQSTVQHTPPSLPSHMPRSPFQMPPNVVVNAQPYDAFQYQSIDPQYRPQQYGHHPQQLGPQPYHPQHHQQQQQFFMQQQQQQPAHYPQHHPQQPAPHHLQQHAPGHPQAAPQTRHPMQYQQPQGMMPQPTMPDMMQPNSSRAFPTQQFSQPAPPFMNRPMAPTQAAQSLQLPITSTPMSSPLTIPTQQPQSLSQSSSPVMTPQNAMKTAQSPMNGDTSPMTDGSSIMASTPPSISVATTPASVSAAASATSATSPVLSPTNGGTKKPKNLRVQIPMDAKENSTLAGAIKEEESSELPPIQKRPLESAPISSTLPSQFAKNLPSPSTFYPEFYASQAELSPIVFGQTPTSAQPGSAFHWPAPRERELSRVHQPSPLAKGQNASVTTTTTTSSSSSTEGGSSLSTTTTTKTVGSSLRITLTNNDESTTPEDTTQSNGGENLSAPTNRSRSRSPNNTEEGKESGADGPLAKKVKKN</sequence>
<feature type="compositionally biased region" description="Low complexity" evidence="1">
    <location>
        <begin position="68"/>
        <end position="81"/>
    </location>
</feature>
<dbReference type="EMBL" id="JAABOA010001169">
    <property type="protein sequence ID" value="KAF9582133.1"/>
    <property type="molecule type" value="Genomic_DNA"/>
</dbReference>
<feature type="compositionally biased region" description="Polar residues" evidence="1">
    <location>
        <begin position="434"/>
        <end position="474"/>
    </location>
</feature>
<feature type="compositionally biased region" description="Polar residues" evidence="1">
    <location>
        <begin position="1"/>
        <end position="29"/>
    </location>
</feature>
<feature type="region of interest" description="Disordered" evidence="1">
    <location>
        <begin position="1"/>
        <end position="47"/>
    </location>
</feature>
<feature type="compositionally biased region" description="Polar residues" evidence="1">
    <location>
        <begin position="184"/>
        <end position="206"/>
    </location>
</feature>
<organism evidence="2 3">
    <name type="scientific">Lunasporangiospora selenospora</name>
    <dbReference type="NCBI Taxonomy" id="979761"/>
    <lineage>
        <taxon>Eukaryota</taxon>
        <taxon>Fungi</taxon>
        <taxon>Fungi incertae sedis</taxon>
        <taxon>Mucoromycota</taxon>
        <taxon>Mortierellomycotina</taxon>
        <taxon>Mortierellomycetes</taxon>
        <taxon>Mortierellales</taxon>
        <taxon>Mortierellaceae</taxon>
        <taxon>Lunasporangiospora</taxon>
    </lineage>
</organism>
<gene>
    <name evidence="2" type="ORF">BGW38_000598</name>
</gene>
<name>A0A9P6FV25_9FUNG</name>
<dbReference type="Proteomes" id="UP000780801">
    <property type="component" value="Unassembled WGS sequence"/>
</dbReference>
<dbReference type="AlphaFoldDB" id="A0A9P6FV25"/>
<evidence type="ECO:0000256" key="1">
    <source>
        <dbReference type="SAM" id="MobiDB-lite"/>
    </source>
</evidence>
<keyword evidence="3" id="KW-1185">Reference proteome</keyword>
<feature type="compositionally biased region" description="Polar residues" evidence="1">
    <location>
        <begin position="219"/>
        <end position="253"/>
    </location>
</feature>
<feature type="region of interest" description="Disordered" evidence="1">
    <location>
        <begin position="66"/>
        <end position="256"/>
    </location>
</feature>
<accession>A0A9P6FV25</accession>
<evidence type="ECO:0000313" key="2">
    <source>
        <dbReference type="EMBL" id="KAF9582133.1"/>
    </source>
</evidence>
<proteinExistence type="predicted"/>
<protein>
    <submittedName>
        <fullName evidence="2">Uncharacterized protein</fullName>
    </submittedName>
</protein>
<feature type="region of interest" description="Disordered" evidence="1">
    <location>
        <begin position="383"/>
        <end position="493"/>
    </location>
</feature>